<feature type="transmembrane region" description="Helical" evidence="7">
    <location>
        <begin position="142"/>
        <end position="160"/>
    </location>
</feature>
<evidence type="ECO:0000256" key="6">
    <source>
        <dbReference type="ARBA" id="ARBA00023136"/>
    </source>
</evidence>
<sequence length="260" mass="30014">MSNSARNCCFHCGANEAEYFNYKVNLYNSFYNFYNYIKEREIMFIRKESLKEFIIFYPVTTTIILLNTIVMLYVWIFLDGWSNQFIVYDLGGISQSKFYIGEHWRLISYSFLHLGIYHFLINLLFIGVFSPTIEKTLGTLKFFAFYLVTILLGGMFILFFTNNSGVGASGFVFGLLGFYIVQVIFRKIENTFNKKLIIQFTLSSWILTFIFSLVTQQLVTTFGHLGGFIGGVCLGVLYKKISLDKDYQIQVNTSSNGNSN</sequence>
<evidence type="ECO:0000313" key="9">
    <source>
        <dbReference type="EMBL" id="RXJ04251.1"/>
    </source>
</evidence>
<dbReference type="InterPro" id="IPR022764">
    <property type="entry name" value="Peptidase_S54_rhomboid_dom"/>
</dbReference>
<feature type="transmembrane region" description="Helical" evidence="7">
    <location>
        <begin position="197"/>
        <end position="215"/>
    </location>
</feature>
<dbReference type="Pfam" id="PF01694">
    <property type="entry name" value="Rhomboid"/>
    <property type="match status" value="1"/>
</dbReference>
<keyword evidence="6 7" id="KW-0472">Membrane</keyword>
<dbReference type="Gene3D" id="1.20.1540.10">
    <property type="entry name" value="Rhomboid-like"/>
    <property type="match status" value="1"/>
</dbReference>
<proteinExistence type="inferred from homology"/>
<feature type="transmembrane region" description="Helical" evidence="7">
    <location>
        <begin position="221"/>
        <end position="238"/>
    </location>
</feature>
<evidence type="ECO:0000256" key="7">
    <source>
        <dbReference type="SAM" id="Phobius"/>
    </source>
</evidence>
<feature type="transmembrane region" description="Helical" evidence="7">
    <location>
        <begin position="53"/>
        <end position="78"/>
    </location>
</feature>
<dbReference type="SUPFAM" id="SSF144091">
    <property type="entry name" value="Rhomboid-like"/>
    <property type="match status" value="1"/>
</dbReference>
<comment type="caution">
    <text evidence="9">The sequence shown here is derived from an EMBL/GenBank/DDBJ whole genome shotgun (WGS) entry which is preliminary data.</text>
</comment>
<keyword evidence="4" id="KW-0378">Hydrolase</keyword>
<dbReference type="AlphaFoldDB" id="A0A4Q0W0G6"/>
<feature type="domain" description="Peptidase S54 rhomboid" evidence="8">
    <location>
        <begin position="101"/>
        <end position="238"/>
    </location>
</feature>
<dbReference type="OrthoDB" id="9813074at2"/>
<evidence type="ECO:0000313" key="10">
    <source>
        <dbReference type="Proteomes" id="UP000290649"/>
    </source>
</evidence>
<dbReference type="EMBL" id="QOUX01000001">
    <property type="protein sequence ID" value="RXJ04251.1"/>
    <property type="molecule type" value="Genomic_DNA"/>
</dbReference>
<evidence type="ECO:0000256" key="3">
    <source>
        <dbReference type="ARBA" id="ARBA00022692"/>
    </source>
</evidence>
<evidence type="ECO:0000256" key="1">
    <source>
        <dbReference type="ARBA" id="ARBA00004141"/>
    </source>
</evidence>
<dbReference type="GO" id="GO:0004252">
    <property type="term" value="F:serine-type endopeptidase activity"/>
    <property type="evidence" value="ECO:0007669"/>
    <property type="project" value="InterPro"/>
</dbReference>
<evidence type="ECO:0000259" key="8">
    <source>
        <dbReference type="Pfam" id="PF01694"/>
    </source>
</evidence>
<comment type="similarity">
    <text evidence="2">Belongs to the peptidase S54 family.</text>
</comment>
<feature type="transmembrane region" description="Helical" evidence="7">
    <location>
        <begin position="106"/>
        <end position="130"/>
    </location>
</feature>
<dbReference type="Proteomes" id="UP000290649">
    <property type="component" value="Unassembled WGS sequence"/>
</dbReference>
<dbReference type="InterPro" id="IPR035952">
    <property type="entry name" value="Rhomboid-like_sf"/>
</dbReference>
<dbReference type="PANTHER" id="PTHR43731">
    <property type="entry name" value="RHOMBOID PROTEASE"/>
    <property type="match status" value="1"/>
</dbReference>
<dbReference type="GO" id="GO:0006508">
    <property type="term" value="P:proteolysis"/>
    <property type="evidence" value="ECO:0007669"/>
    <property type="project" value="UniProtKB-KW"/>
</dbReference>
<accession>A0A4Q0W0G6</accession>
<dbReference type="InterPro" id="IPR050925">
    <property type="entry name" value="Rhomboid_protease_S54"/>
</dbReference>
<evidence type="ECO:0000256" key="2">
    <source>
        <dbReference type="ARBA" id="ARBA00009045"/>
    </source>
</evidence>
<comment type="subcellular location">
    <subcellularLocation>
        <location evidence="1">Membrane</location>
        <topology evidence="1">Multi-pass membrane protein</topology>
    </subcellularLocation>
</comment>
<dbReference type="GO" id="GO:0016020">
    <property type="term" value="C:membrane"/>
    <property type="evidence" value="ECO:0007669"/>
    <property type="project" value="UniProtKB-SubCell"/>
</dbReference>
<keyword evidence="9" id="KW-0645">Protease</keyword>
<evidence type="ECO:0000256" key="4">
    <source>
        <dbReference type="ARBA" id="ARBA00022801"/>
    </source>
</evidence>
<gene>
    <name evidence="9" type="ORF">DS745_02375</name>
</gene>
<feature type="transmembrane region" description="Helical" evidence="7">
    <location>
        <begin position="166"/>
        <end position="185"/>
    </location>
</feature>
<dbReference type="PANTHER" id="PTHR43731:SF14">
    <property type="entry name" value="PRESENILIN-ASSOCIATED RHOMBOID-LIKE PROTEIN, MITOCHONDRIAL"/>
    <property type="match status" value="1"/>
</dbReference>
<name>A0A4Q0W0G6_9BACI</name>
<reference evidence="9 10" key="1">
    <citation type="journal article" date="2019" name="Int. J. Syst. Evol. Microbiol.">
        <title>Anaerobacillus alkaliphilus sp. nov., a novel alkaliphilic and moderately halophilic bacterium.</title>
        <authorList>
            <person name="Borsodi A.K."/>
            <person name="Aszalos J.M."/>
            <person name="Bihari P."/>
            <person name="Nagy I."/>
            <person name="Schumann P."/>
            <person name="Sproer C."/>
            <person name="Kovacs A.L."/>
            <person name="Boka K."/>
            <person name="Dobosy P."/>
            <person name="Ovari M."/>
            <person name="Szili-Kovacs T."/>
            <person name="Toth E."/>
        </authorList>
    </citation>
    <scope>NUCLEOTIDE SEQUENCE [LARGE SCALE GENOMIC DNA]</scope>
    <source>
        <strain evidence="9 10">B16-10</strain>
    </source>
</reference>
<keyword evidence="5 7" id="KW-1133">Transmembrane helix</keyword>
<evidence type="ECO:0000256" key="5">
    <source>
        <dbReference type="ARBA" id="ARBA00022989"/>
    </source>
</evidence>
<protein>
    <submittedName>
        <fullName evidence="9">Rhomboid family intramembrane serine protease</fullName>
    </submittedName>
</protein>
<organism evidence="9 10">
    <name type="scientific">Anaerobacillus alkaliphilus</name>
    <dbReference type="NCBI Taxonomy" id="1548597"/>
    <lineage>
        <taxon>Bacteria</taxon>
        <taxon>Bacillati</taxon>
        <taxon>Bacillota</taxon>
        <taxon>Bacilli</taxon>
        <taxon>Bacillales</taxon>
        <taxon>Bacillaceae</taxon>
        <taxon>Anaerobacillus</taxon>
    </lineage>
</organism>
<keyword evidence="10" id="KW-1185">Reference proteome</keyword>
<keyword evidence="3 7" id="KW-0812">Transmembrane</keyword>